<proteinExistence type="predicted"/>
<evidence type="ECO:0000313" key="2">
    <source>
        <dbReference type="EMBL" id="WVZ76015.1"/>
    </source>
</evidence>
<gene>
    <name evidence="2" type="ORF">U9M48_024020</name>
</gene>
<sequence length="65" mass="6451">MPCTTPAFELSGDDDEGTPIFEEEEGAVNDGDAGATAPAAAPAPSAMSSDDERGPLPTASSSLPQ</sequence>
<evidence type="ECO:0000313" key="3">
    <source>
        <dbReference type="Proteomes" id="UP001341281"/>
    </source>
</evidence>
<dbReference type="EMBL" id="CP144749">
    <property type="protein sequence ID" value="WVZ76015.1"/>
    <property type="molecule type" value="Genomic_DNA"/>
</dbReference>
<dbReference type="Proteomes" id="UP001341281">
    <property type="component" value="Chromosome 05"/>
</dbReference>
<name>A0AAQ3WW88_PASNO</name>
<feature type="compositionally biased region" description="Acidic residues" evidence="1">
    <location>
        <begin position="11"/>
        <end position="27"/>
    </location>
</feature>
<dbReference type="AlphaFoldDB" id="A0AAQ3WW88"/>
<keyword evidence="3" id="KW-1185">Reference proteome</keyword>
<organism evidence="2 3">
    <name type="scientific">Paspalum notatum var. saurae</name>
    <dbReference type="NCBI Taxonomy" id="547442"/>
    <lineage>
        <taxon>Eukaryota</taxon>
        <taxon>Viridiplantae</taxon>
        <taxon>Streptophyta</taxon>
        <taxon>Embryophyta</taxon>
        <taxon>Tracheophyta</taxon>
        <taxon>Spermatophyta</taxon>
        <taxon>Magnoliopsida</taxon>
        <taxon>Liliopsida</taxon>
        <taxon>Poales</taxon>
        <taxon>Poaceae</taxon>
        <taxon>PACMAD clade</taxon>
        <taxon>Panicoideae</taxon>
        <taxon>Andropogonodae</taxon>
        <taxon>Paspaleae</taxon>
        <taxon>Paspalinae</taxon>
        <taxon>Paspalum</taxon>
    </lineage>
</organism>
<protein>
    <submittedName>
        <fullName evidence="2">Uncharacterized protein</fullName>
    </submittedName>
</protein>
<feature type="compositionally biased region" description="Low complexity" evidence="1">
    <location>
        <begin position="32"/>
        <end position="48"/>
    </location>
</feature>
<accession>A0AAQ3WW88</accession>
<reference evidence="2 3" key="1">
    <citation type="submission" date="2024-02" db="EMBL/GenBank/DDBJ databases">
        <title>High-quality chromosome-scale genome assembly of Pensacola bahiagrass (Paspalum notatum Flugge var. saurae).</title>
        <authorList>
            <person name="Vega J.M."/>
            <person name="Podio M."/>
            <person name="Orjuela J."/>
            <person name="Siena L.A."/>
            <person name="Pessino S.C."/>
            <person name="Combes M.C."/>
            <person name="Mariac C."/>
            <person name="Albertini E."/>
            <person name="Pupilli F."/>
            <person name="Ortiz J.P.A."/>
            <person name="Leblanc O."/>
        </authorList>
    </citation>
    <scope>NUCLEOTIDE SEQUENCE [LARGE SCALE GENOMIC DNA]</scope>
    <source>
        <strain evidence="2">R1</strain>
        <tissue evidence="2">Leaf</tissue>
    </source>
</reference>
<feature type="region of interest" description="Disordered" evidence="1">
    <location>
        <begin position="1"/>
        <end position="65"/>
    </location>
</feature>
<evidence type="ECO:0000256" key="1">
    <source>
        <dbReference type="SAM" id="MobiDB-lite"/>
    </source>
</evidence>